<dbReference type="PANTHER" id="PTHR32071:SF57">
    <property type="entry name" value="C4-DICARBOXYLATE TRANSPORT TRANSCRIPTIONAL REGULATORY PROTEIN DCTD"/>
    <property type="match status" value="1"/>
</dbReference>
<dbReference type="Gene3D" id="3.40.50.2300">
    <property type="match status" value="1"/>
</dbReference>
<dbReference type="Proteomes" id="UP001210130">
    <property type="component" value="Chromosome"/>
</dbReference>
<evidence type="ECO:0000256" key="4">
    <source>
        <dbReference type="ARBA" id="ARBA00023012"/>
    </source>
</evidence>
<dbReference type="SUPFAM" id="SSF52540">
    <property type="entry name" value="P-loop containing nucleoside triphosphate hydrolases"/>
    <property type="match status" value="1"/>
</dbReference>
<dbReference type="AlphaFoldDB" id="A0AAJ5QQS1"/>
<dbReference type="GO" id="GO:0005524">
    <property type="term" value="F:ATP binding"/>
    <property type="evidence" value="ECO:0007669"/>
    <property type="project" value="UniProtKB-KW"/>
</dbReference>
<keyword evidence="5" id="KW-0805">Transcription regulation</keyword>
<dbReference type="CDD" id="cd00009">
    <property type="entry name" value="AAA"/>
    <property type="match status" value="1"/>
</dbReference>
<dbReference type="Pfam" id="PF00072">
    <property type="entry name" value="Response_reg"/>
    <property type="match status" value="1"/>
</dbReference>
<name>A0AAJ5QQS1_9ENTR</name>
<dbReference type="PROSITE" id="PS00675">
    <property type="entry name" value="SIGMA54_INTERACT_1"/>
    <property type="match status" value="1"/>
</dbReference>
<evidence type="ECO:0000256" key="6">
    <source>
        <dbReference type="ARBA" id="ARBA00023125"/>
    </source>
</evidence>
<dbReference type="EMBL" id="CP112887">
    <property type="protein sequence ID" value="WBW59274.1"/>
    <property type="molecule type" value="Genomic_DNA"/>
</dbReference>
<keyword evidence="1 8" id="KW-0597">Phosphoprotein</keyword>
<dbReference type="InterPro" id="IPR058031">
    <property type="entry name" value="AAA_lid_NorR"/>
</dbReference>
<feature type="domain" description="Response regulatory" evidence="10">
    <location>
        <begin position="5"/>
        <end position="120"/>
    </location>
</feature>
<keyword evidence="6" id="KW-0238">DNA-binding</keyword>
<dbReference type="InterPro" id="IPR027417">
    <property type="entry name" value="P-loop_NTPase"/>
</dbReference>
<dbReference type="Gene3D" id="1.10.8.60">
    <property type="match status" value="1"/>
</dbReference>
<keyword evidence="2" id="KW-0547">Nucleotide-binding</keyword>
<accession>A0AAJ5QQS1</accession>
<dbReference type="RefSeq" id="WP_131050089.1">
    <property type="nucleotide sequence ID" value="NZ_CP112887.1"/>
</dbReference>
<dbReference type="InterPro" id="IPR025943">
    <property type="entry name" value="Sigma_54_int_dom_ATP-bd_2"/>
</dbReference>
<evidence type="ECO:0000313" key="11">
    <source>
        <dbReference type="EMBL" id="WBW59274.1"/>
    </source>
</evidence>
<dbReference type="FunFam" id="3.40.50.2300:FF:000018">
    <property type="entry name" value="DNA-binding transcriptional regulator NtrC"/>
    <property type="match status" value="1"/>
</dbReference>
<dbReference type="Pfam" id="PF00158">
    <property type="entry name" value="Sigma54_activat"/>
    <property type="match status" value="1"/>
</dbReference>
<proteinExistence type="predicted"/>
<dbReference type="InterPro" id="IPR002078">
    <property type="entry name" value="Sigma_54_int"/>
</dbReference>
<dbReference type="SUPFAM" id="SSF46689">
    <property type="entry name" value="Homeodomain-like"/>
    <property type="match status" value="1"/>
</dbReference>
<keyword evidence="12" id="KW-1185">Reference proteome</keyword>
<dbReference type="PANTHER" id="PTHR32071">
    <property type="entry name" value="TRANSCRIPTIONAL REGULATORY PROTEIN"/>
    <property type="match status" value="1"/>
</dbReference>
<dbReference type="InterPro" id="IPR025662">
    <property type="entry name" value="Sigma_54_int_dom_ATP-bd_1"/>
</dbReference>
<dbReference type="PRINTS" id="PR01590">
    <property type="entry name" value="HTHFIS"/>
</dbReference>
<dbReference type="Pfam" id="PF25601">
    <property type="entry name" value="AAA_lid_14"/>
    <property type="match status" value="1"/>
</dbReference>
<dbReference type="SMART" id="SM00382">
    <property type="entry name" value="AAA"/>
    <property type="match status" value="1"/>
</dbReference>
<dbReference type="FunFam" id="3.40.50.300:FF:000006">
    <property type="entry name" value="DNA-binding transcriptional regulator NtrC"/>
    <property type="match status" value="1"/>
</dbReference>
<reference evidence="11 12" key="1">
    <citation type="journal article" date="2023" name="Microbiol. Resour. Announc.">
        <title>Complete Genome Sequence of the First Colistin-Resistant Raoultella electrica Strain.</title>
        <authorList>
            <person name="Aldeia C."/>
            <person name="Campos-Madueno E.I."/>
            <person name="Sendi P."/>
            <person name="Endimiani A."/>
        </authorList>
    </citation>
    <scope>NUCLEOTIDE SEQUENCE [LARGE SCALE GENOMIC DNA]</scope>
    <source>
        <strain evidence="11 12">S2-IND-01-C</strain>
    </source>
</reference>
<dbReference type="InterPro" id="IPR001789">
    <property type="entry name" value="Sig_transdc_resp-reg_receiver"/>
</dbReference>
<dbReference type="Pfam" id="PF02954">
    <property type="entry name" value="HTH_8"/>
    <property type="match status" value="1"/>
</dbReference>
<dbReference type="GO" id="GO:0006355">
    <property type="term" value="P:regulation of DNA-templated transcription"/>
    <property type="evidence" value="ECO:0007669"/>
    <property type="project" value="InterPro"/>
</dbReference>
<evidence type="ECO:0000256" key="3">
    <source>
        <dbReference type="ARBA" id="ARBA00022840"/>
    </source>
</evidence>
<dbReference type="GO" id="GO:0000160">
    <property type="term" value="P:phosphorelay signal transduction system"/>
    <property type="evidence" value="ECO:0007669"/>
    <property type="project" value="UniProtKB-KW"/>
</dbReference>
<gene>
    <name evidence="11" type="ORF">OR613_14595</name>
</gene>
<feature type="domain" description="Sigma-54 factor interaction" evidence="9">
    <location>
        <begin position="146"/>
        <end position="374"/>
    </location>
</feature>
<dbReference type="InterPro" id="IPR003593">
    <property type="entry name" value="AAA+_ATPase"/>
</dbReference>
<evidence type="ECO:0000256" key="5">
    <source>
        <dbReference type="ARBA" id="ARBA00023015"/>
    </source>
</evidence>
<sequence>MTEFDVLLIEDDLDVQLGCVQALKLDKIKAIGVSSVEEAQHLLPALRQHGIVVTDMKLPGMSGLAFQKTLNEQDPDLPVIIITGHGDVATAVEAMHNGAYDFLSKPFTPQQLTNVVRRALDKRRLLQEVYSLKRRLADVSALETRLVGNSAAIMEVREIIKDIAVTPANVMIYGETGTGKELVARCIHELSGRSGPFVAINCGGLPETLFDSEIFGHESGAFSGALKQRIGKLEYANKGTLFLDEIESMTLPMQIKLLRVLQERKLERLGSNTLIPIDIRVISATKANLLELAEQGQFRADLHFRLDVVNLKLPPLRERVEDIPLLFNLFVNQSSVSFDRSAPVIKEAKLHQLMAWRWPGNVRELRNEAERFVLGIKSTITMGDISSDLSSLSLTQTVEHFERGLIATELARYEGSLSRAAESLQVAKSTLSDKIKKYGLKF</sequence>
<evidence type="ECO:0000259" key="10">
    <source>
        <dbReference type="PROSITE" id="PS50110"/>
    </source>
</evidence>
<organism evidence="11 12">
    <name type="scientific">Klebsiella electrica</name>
    <dbReference type="NCBI Taxonomy" id="1259973"/>
    <lineage>
        <taxon>Bacteria</taxon>
        <taxon>Pseudomonadati</taxon>
        <taxon>Pseudomonadota</taxon>
        <taxon>Gammaproteobacteria</taxon>
        <taxon>Enterobacterales</taxon>
        <taxon>Enterobacteriaceae</taxon>
        <taxon>Klebsiella/Raoultella group</taxon>
        <taxon>Klebsiella</taxon>
    </lineage>
</organism>
<dbReference type="PROSITE" id="PS00676">
    <property type="entry name" value="SIGMA54_INTERACT_2"/>
    <property type="match status" value="1"/>
</dbReference>
<evidence type="ECO:0000256" key="2">
    <source>
        <dbReference type="ARBA" id="ARBA00022741"/>
    </source>
</evidence>
<evidence type="ECO:0000313" key="12">
    <source>
        <dbReference type="Proteomes" id="UP001210130"/>
    </source>
</evidence>
<evidence type="ECO:0000256" key="1">
    <source>
        <dbReference type="ARBA" id="ARBA00022553"/>
    </source>
</evidence>
<dbReference type="PROSITE" id="PS00688">
    <property type="entry name" value="SIGMA54_INTERACT_3"/>
    <property type="match status" value="1"/>
</dbReference>
<dbReference type="SMART" id="SM00448">
    <property type="entry name" value="REC"/>
    <property type="match status" value="1"/>
</dbReference>
<dbReference type="PROSITE" id="PS50045">
    <property type="entry name" value="SIGMA54_INTERACT_4"/>
    <property type="match status" value="1"/>
</dbReference>
<dbReference type="GO" id="GO:0043565">
    <property type="term" value="F:sequence-specific DNA binding"/>
    <property type="evidence" value="ECO:0007669"/>
    <property type="project" value="InterPro"/>
</dbReference>
<dbReference type="Gene3D" id="3.40.50.300">
    <property type="entry name" value="P-loop containing nucleotide triphosphate hydrolases"/>
    <property type="match status" value="1"/>
</dbReference>
<evidence type="ECO:0000259" key="9">
    <source>
        <dbReference type="PROSITE" id="PS50045"/>
    </source>
</evidence>
<dbReference type="PROSITE" id="PS50110">
    <property type="entry name" value="RESPONSE_REGULATORY"/>
    <property type="match status" value="1"/>
</dbReference>
<dbReference type="InterPro" id="IPR011006">
    <property type="entry name" value="CheY-like_superfamily"/>
</dbReference>
<dbReference type="InterPro" id="IPR025944">
    <property type="entry name" value="Sigma_54_int_dom_CS"/>
</dbReference>
<dbReference type="InterPro" id="IPR002197">
    <property type="entry name" value="HTH_Fis"/>
</dbReference>
<dbReference type="Gene3D" id="1.10.10.60">
    <property type="entry name" value="Homeodomain-like"/>
    <property type="match status" value="1"/>
</dbReference>
<evidence type="ECO:0000256" key="8">
    <source>
        <dbReference type="PROSITE-ProRule" id="PRU00169"/>
    </source>
</evidence>
<keyword evidence="7" id="KW-0804">Transcription</keyword>
<feature type="modified residue" description="4-aspartylphosphate" evidence="8">
    <location>
        <position position="55"/>
    </location>
</feature>
<dbReference type="InterPro" id="IPR009057">
    <property type="entry name" value="Homeodomain-like_sf"/>
</dbReference>
<protein>
    <submittedName>
        <fullName evidence="11">Sigma-54 dependent transcriptional regulator</fullName>
    </submittedName>
</protein>
<keyword evidence="4" id="KW-0902">Two-component regulatory system</keyword>
<dbReference type="SUPFAM" id="SSF52172">
    <property type="entry name" value="CheY-like"/>
    <property type="match status" value="1"/>
</dbReference>
<keyword evidence="3" id="KW-0067">ATP-binding</keyword>
<evidence type="ECO:0000256" key="7">
    <source>
        <dbReference type="ARBA" id="ARBA00023163"/>
    </source>
</evidence>